<evidence type="ECO:0000256" key="2">
    <source>
        <dbReference type="SAM" id="SignalP"/>
    </source>
</evidence>
<dbReference type="InterPro" id="IPR029044">
    <property type="entry name" value="Nucleotide-diphossugar_trans"/>
</dbReference>
<dbReference type="OrthoDB" id="9991317at2759"/>
<accession>F0XYF1</accession>
<dbReference type="Gene3D" id="3.40.50.11380">
    <property type="match status" value="1"/>
</dbReference>
<feature type="region of interest" description="Disordered" evidence="1">
    <location>
        <begin position="1690"/>
        <end position="1756"/>
    </location>
</feature>
<feature type="compositionally biased region" description="Gly residues" evidence="1">
    <location>
        <begin position="1597"/>
        <end position="1609"/>
    </location>
</feature>
<dbReference type="InterPro" id="IPR011990">
    <property type="entry name" value="TPR-like_helical_dom_sf"/>
</dbReference>
<keyword evidence="4" id="KW-1185">Reference proteome</keyword>
<protein>
    <submittedName>
        <fullName evidence="3">Uncharacterized protein</fullName>
    </submittedName>
</protein>
<sequence>MGCLAVALWLLALPALCSGEDEAARERLAAAAAAHERGDFASALAAAEAACGLCAGGACAASRAAHAEHTRGVVLASLGRKTDAAAAFEACLARDAAHGHAAAALARLRHYDLGDAAAARGAYAAALASPAAADGCAGPCLGRLGLLNDYALALDAVDDHAAAVAVLREALARDPTSVQAAGNYAIQLRDVGDLGGALAAGRRGLELDPNSVPMLHNVALIEQRLGNVSGAVDLWRKARDLGVGVFQPVASLAHHEGYRGNISGARALYEEALAIALAPGGEGRDHADSVLPHIYDDGDHMDRVWVAYTEALRRLLRAPTLRIVDPLHSTGSGALGYYLEPPRRLLARVYWRGARSDLAWRAPFLDAPRAPGKLRVGFLSAFFFTHSVGLLTAGVVETLDRSRFTVAVLHVAGEPEDELTAKLRGAADVYARVPAGSLDAARRAVAALELDVLVFCEVGMNTMTYFLTFARLARRSALFWGHAVTSGVARSDGEAAGAAGAAGGVDYFVSSELFEARGDAAGGQDDYSETLWLMEGLTTRFPWPVDPDPDLEIADVIAAPRRRLYLVPQTLYKLHPDFDALIAGVLREDGDALVAMPEAQLGEWTAALADRWARSIPEDVRARVVFFRRLDFREFVKLAQLADVVLDPFPVGGGRSSLEILSTGTPIVLLEPRTSVLQLTRGMYELMGDPCPACVTQTPEAFVAAAVRVAKFDSAQIRARILERRGVLYENDGVTREWEAFLAHVAAAPRPAGPGRRAIFAREALAAAGAPGYAPRDFGWELAPGGAVAAPDVSRCAYAVKLNHPDPKTGVETHYLVAVRDGEDPAAVAESLGDHIGAEDVKRRWLAALLQHGANGGGSRSLGAAPFSLPGGAAAAVDVREGDDLHQAAAWFALRRGLDDGAVDQVAAELKRRFPGHGGAPWLAARFARDAVAAARRRGPEAAAGAGRCARGGAGARRGWGAPPPPPGAPRGCNVTIGVTTCKRRRHFEATMRGLARALAVGDVARHGAVCRVVVVDDASSPEDRAAMAAAFPAFDFLYKSPAHKGHARSMNALLRVVETPYLLYLEDDWLAVDGAAPRDVVGDALAVLEAAAEPLVQVLLNDQSSRACAYAARDGCDAVGAAGWPRATPGGVAYRLHDFGTVEPGHAFTYWPGFTLNPALWDLRALACAFFDVLGEAPVFDPDDAEFERSFSLKARDAGLRVAYLPRVTLAHIGVDESAYALNNAMKIATMSAMIALIVGFRAALFAEGVSDQCEFLPPLIPQGGSLASRARCCELLPDADACSVSSQYADEYNCRNTLDGEYDEDGGWYARQTTDQWIAYDLKETHTVTGRDALRGVEDALLELHRDYRANAVGGTMYAQALLACLEAFEAPSGARRVCAVFGDGALDDLVGSSTSMTSAGEYWDGVYSDTQPNYGDSKAVYDFCAAHDDDLAECSVPHLALYVQSRSARSPSTAKTASPAAVSSVAATPAHASASGEKRSDTRHASQASDGAGVGGVEGPGAGSAVGAGVGASDGTSVGAGAGCADGAADDGRGDGKIGAAVGSPGVAVGAGVGRGVGATTGDDEGAGAGPPDGAADGPERQGASDDAPASLNVGGGDGAGSGGNVARGIGANDGGVVTVGADDGEWSKMGPSAQSARRRNSREKTLLSLDTGASVGSGTRSQSLARNVGAGAGAAVGATTAAVGDGVGATAASSPSTAPSSSPSSSLPTSTGEDRVSVVGDADGSAVDGARDGSPDDGRTVDGAAVDGARLG</sequence>
<dbReference type="Gene3D" id="1.25.40.10">
    <property type="entry name" value="Tetratricopeptide repeat domain"/>
    <property type="match status" value="1"/>
</dbReference>
<evidence type="ECO:0000256" key="1">
    <source>
        <dbReference type="SAM" id="MobiDB-lite"/>
    </source>
</evidence>
<feature type="region of interest" description="Disordered" evidence="1">
    <location>
        <begin position="1451"/>
        <end position="1503"/>
    </location>
</feature>
<dbReference type="InterPro" id="IPR019734">
    <property type="entry name" value="TPR_rpt"/>
</dbReference>
<feature type="region of interest" description="Disordered" evidence="1">
    <location>
        <begin position="943"/>
        <end position="972"/>
    </location>
</feature>
<dbReference type="PANTHER" id="PTHR44998">
    <property type="match status" value="1"/>
</dbReference>
<dbReference type="KEGG" id="aaf:AURANDRAFT_61438"/>
<dbReference type="SUPFAM" id="SSF53448">
    <property type="entry name" value="Nucleotide-diphospho-sugar transferases"/>
    <property type="match status" value="1"/>
</dbReference>
<dbReference type="eggNOG" id="KOG4626">
    <property type="taxonomic scope" value="Eukaryota"/>
</dbReference>
<dbReference type="InParanoid" id="F0XYF1"/>
<dbReference type="Gene3D" id="3.90.550.10">
    <property type="entry name" value="Spore Coat Polysaccharide Biosynthesis Protein SpsA, Chain A"/>
    <property type="match status" value="1"/>
</dbReference>
<feature type="region of interest" description="Disordered" evidence="1">
    <location>
        <begin position="1557"/>
        <end position="1666"/>
    </location>
</feature>
<feature type="chain" id="PRO_5003261185" evidence="2">
    <location>
        <begin position="20"/>
        <end position="1756"/>
    </location>
</feature>
<keyword evidence="2" id="KW-0732">Signal</keyword>
<gene>
    <name evidence="3" type="ORF">AURANDRAFT_61438</name>
</gene>
<name>F0XYF1_AURAN</name>
<dbReference type="SMART" id="SM00028">
    <property type="entry name" value="TPR"/>
    <property type="match status" value="4"/>
</dbReference>
<dbReference type="SUPFAM" id="SSF48452">
    <property type="entry name" value="TPR-like"/>
    <property type="match status" value="1"/>
</dbReference>
<dbReference type="EMBL" id="GL833121">
    <property type="protein sequence ID" value="EGB12186.1"/>
    <property type="molecule type" value="Genomic_DNA"/>
</dbReference>
<feature type="compositionally biased region" description="Low complexity" evidence="1">
    <location>
        <begin position="1690"/>
        <end position="1715"/>
    </location>
</feature>
<feature type="compositionally biased region" description="Basic and acidic residues" evidence="1">
    <location>
        <begin position="1733"/>
        <end position="1744"/>
    </location>
</feature>
<feature type="compositionally biased region" description="Low complexity" evidence="1">
    <location>
        <begin position="1451"/>
        <end position="1478"/>
    </location>
</feature>
<dbReference type="GeneID" id="20223473"/>
<feature type="compositionally biased region" description="Low complexity" evidence="1">
    <location>
        <begin position="1610"/>
        <end position="1625"/>
    </location>
</feature>
<evidence type="ECO:0000313" key="3">
    <source>
        <dbReference type="EMBL" id="EGB12186.1"/>
    </source>
</evidence>
<reference evidence="3 4" key="1">
    <citation type="journal article" date="2011" name="Proc. Natl. Acad. Sci. U.S.A.">
        <title>Niche of harmful alga Aureococcus anophagefferens revealed through ecogenomics.</title>
        <authorList>
            <person name="Gobler C.J."/>
            <person name="Berry D.L."/>
            <person name="Dyhrman S.T."/>
            <person name="Wilhelm S.W."/>
            <person name="Salamov A."/>
            <person name="Lobanov A.V."/>
            <person name="Zhang Y."/>
            <person name="Collier J.L."/>
            <person name="Wurch L.L."/>
            <person name="Kustka A.B."/>
            <person name="Dill B.D."/>
            <person name="Shah M."/>
            <person name="VerBerkmoes N.C."/>
            <person name="Kuo A."/>
            <person name="Terry A."/>
            <person name="Pangilinan J."/>
            <person name="Lindquist E.A."/>
            <person name="Lucas S."/>
            <person name="Paulsen I.T."/>
            <person name="Hattenrath-Lehmann T.K."/>
            <person name="Talmage S.C."/>
            <person name="Walker E.A."/>
            <person name="Koch F."/>
            <person name="Burson A.M."/>
            <person name="Marcoval M.A."/>
            <person name="Tang Y.Z."/>
            <person name="Lecleir G.R."/>
            <person name="Coyne K.J."/>
            <person name="Berg G.M."/>
            <person name="Bertrand E.M."/>
            <person name="Saito M.A."/>
            <person name="Gladyshev V.N."/>
            <person name="Grigoriev I.V."/>
        </authorList>
    </citation>
    <scope>NUCLEOTIDE SEQUENCE [LARGE SCALE GENOMIC DNA]</scope>
    <source>
        <strain evidence="4">CCMP 1984</strain>
    </source>
</reference>
<dbReference type="PANTHER" id="PTHR44998:SF1">
    <property type="entry name" value="UDP-N-ACETYLGLUCOSAMINE--PEPTIDE N-ACETYLGLUCOSAMINYLTRANSFERASE 110 KDA SUBUNIT"/>
    <property type="match status" value="1"/>
</dbReference>
<organism evidence="4">
    <name type="scientific">Aureococcus anophagefferens</name>
    <name type="common">Harmful bloom alga</name>
    <dbReference type="NCBI Taxonomy" id="44056"/>
    <lineage>
        <taxon>Eukaryota</taxon>
        <taxon>Sar</taxon>
        <taxon>Stramenopiles</taxon>
        <taxon>Ochrophyta</taxon>
        <taxon>Pelagophyceae</taxon>
        <taxon>Pelagomonadales</taxon>
        <taxon>Pelagomonadaceae</taxon>
        <taxon>Aureococcus</taxon>
    </lineage>
</organism>
<dbReference type="RefSeq" id="XP_009033262.1">
    <property type="nucleotide sequence ID" value="XM_009035014.1"/>
</dbReference>
<evidence type="ECO:0000313" key="4">
    <source>
        <dbReference type="Proteomes" id="UP000002729"/>
    </source>
</evidence>
<dbReference type="Proteomes" id="UP000002729">
    <property type="component" value="Unassembled WGS sequence"/>
</dbReference>
<feature type="signal peptide" evidence="2">
    <location>
        <begin position="1"/>
        <end position="19"/>
    </location>
</feature>
<dbReference type="Gene3D" id="3.40.50.2000">
    <property type="entry name" value="Glycogen Phosphorylase B"/>
    <property type="match status" value="1"/>
</dbReference>
<proteinExistence type="predicted"/>